<dbReference type="Proteomes" id="UP000660729">
    <property type="component" value="Unassembled WGS sequence"/>
</dbReference>
<protein>
    <submittedName>
        <fullName evidence="1">Uncharacterized protein</fullName>
    </submittedName>
</protein>
<reference evidence="1" key="1">
    <citation type="submission" date="2020-04" db="EMBL/GenBank/DDBJ databases">
        <title>Draft genome resource of the tomato pathogen Pseudocercospora fuligena.</title>
        <authorList>
            <person name="Zaccaron A."/>
        </authorList>
    </citation>
    <scope>NUCLEOTIDE SEQUENCE</scope>
    <source>
        <strain evidence="1">PF001</strain>
    </source>
</reference>
<evidence type="ECO:0000313" key="2">
    <source>
        <dbReference type="Proteomes" id="UP000660729"/>
    </source>
</evidence>
<keyword evidence="2" id="KW-1185">Reference proteome</keyword>
<organism evidence="1 2">
    <name type="scientific">Pseudocercospora fuligena</name>
    <dbReference type="NCBI Taxonomy" id="685502"/>
    <lineage>
        <taxon>Eukaryota</taxon>
        <taxon>Fungi</taxon>
        <taxon>Dikarya</taxon>
        <taxon>Ascomycota</taxon>
        <taxon>Pezizomycotina</taxon>
        <taxon>Dothideomycetes</taxon>
        <taxon>Dothideomycetidae</taxon>
        <taxon>Mycosphaerellales</taxon>
        <taxon>Mycosphaerellaceae</taxon>
        <taxon>Pseudocercospora</taxon>
    </lineage>
</organism>
<comment type="caution">
    <text evidence="1">The sequence shown here is derived from an EMBL/GenBank/DDBJ whole genome shotgun (WGS) entry which is preliminary data.</text>
</comment>
<evidence type="ECO:0000313" key="1">
    <source>
        <dbReference type="EMBL" id="KAF7197479.1"/>
    </source>
</evidence>
<dbReference type="OrthoDB" id="10057496at2759"/>
<proteinExistence type="predicted"/>
<accession>A0A8H6RUI4</accession>
<gene>
    <name evidence="1" type="ORF">HII31_01289</name>
</gene>
<name>A0A8H6RUI4_9PEZI</name>
<dbReference type="AlphaFoldDB" id="A0A8H6RUI4"/>
<sequence length="172" mass="19207">MSFAPYQWRHDQGYLPPPGTPSHCFTLCTKNSDPKPPPAPAPPASDYAPPTLRPGVNYLFAEKSAHTILHIFSKAAPIWEEKYHGQNLNFKMFKVATSFQVKTIIERILKKAGDDCKGWSVTEVVEGGCGVWRKGTTIKYEDDKGKGDLNGMGWNEKRGDKLPPVWLVVHKA</sequence>
<dbReference type="EMBL" id="JABCIY010000015">
    <property type="protein sequence ID" value="KAF7197479.1"/>
    <property type="molecule type" value="Genomic_DNA"/>
</dbReference>